<dbReference type="Pfam" id="PF02386">
    <property type="entry name" value="TrkH"/>
    <property type="match status" value="1"/>
</dbReference>
<dbReference type="InterPro" id="IPR003445">
    <property type="entry name" value="Cat_transpt"/>
</dbReference>
<organism evidence="9 10">
    <name type="scientific">Spiroplasma kunkelii CR2-3x</name>
    <dbReference type="NCBI Taxonomy" id="273035"/>
    <lineage>
        <taxon>Bacteria</taxon>
        <taxon>Bacillati</taxon>
        <taxon>Mycoplasmatota</taxon>
        <taxon>Mollicutes</taxon>
        <taxon>Entomoplasmatales</taxon>
        <taxon>Spiroplasmataceae</taxon>
        <taxon>Spiroplasma</taxon>
    </lineage>
</organism>
<proteinExistence type="predicted"/>
<evidence type="ECO:0000256" key="8">
    <source>
        <dbReference type="SAM" id="Phobius"/>
    </source>
</evidence>
<feature type="transmembrane region" description="Helical" evidence="8">
    <location>
        <begin position="47"/>
        <end position="69"/>
    </location>
</feature>
<feature type="transmembrane region" description="Helical" evidence="8">
    <location>
        <begin position="253"/>
        <end position="276"/>
    </location>
</feature>
<dbReference type="RefSeq" id="WP_053391379.1">
    <property type="nucleotide sequence ID" value="NZ_CP010899.1"/>
</dbReference>
<feature type="transmembrane region" description="Helical" evidence="8">
    <location>
        <begin position="123"/>
        <end position="147"/>
    </location>
</feature>
<protein>
    <submittedName>
        <fullName evidence="9">Potassium uptake protein KtrB</fullName>
    </submittedName>
</protein>
<name>A0A0K2JIT6_SPIKU</name>
<keyword evidence="7 8" id="KW-0472">Membrane</keyword>
<keyword evidence="10" id="KW-1185">Reference proteome</keyword>
<dbReference type="STRING" id="273035.SKUN_001479"/>
<keyword evidence="3" id="KW-1003">Cell membrane</keyword>
<feature type="transmembrane region" description="Helical" evidence="8">
    <location>
        <begin position="81"/>
        <end position="103"/>
    </location>
</feature>
<keyword evidence="5 8" id="KW-1133">Transmembrane helix</keyword>
<keyword evidence="4 8" id="KW-0812">Transmembrane</keyword>
<dbReference type="GO" id="GO:0008324">
    <property type="term" value="F:monoatomic cation transmembrane transporter activity"/>
    <property type="evidence" value="ECO:0007669"/>
    <property type="project" value="InterPro"/>
</dbReference>
<reference evidence="9 10" key="1">
    <citation type="journal article" date="2015" name="Genome Announc.">
        <title>Complete Genome Sequence of Spiroplasma kunkelii Strain CR2-3x, Causal Agent of Corn Stunt Disease in Zea mays L.</title>
        <authorList>
            <person name="Davis R.E."/>
            <person name="Shao J."/>
            <person name="Dally E.L."/>
            <person name="Zhao Y."/>
            <person name="Gasparich G.E."/>
            <person name="Gaynor B.J."/>
            <person name="Athey J.C."/>
            <person name="Harrison N.A."/>
            <person name="Donofrio N."/>
        </authorList>
    </citation>
    <scope>NUCLEOTIDE SEQUENCE [LARGE SCALE GENOMIC DNA]</scope>
    <source>
        <strain evidence="9 10">CR2-3x</strain>
    </source>
</reference>
<dbReference type="EMBL" id="CP010899">
    <property type="protein sequence ID" value="ALA98338.1"/>
    <property type="molecule type" value="Genomic_DNA"/>
</dbReference>
<keyword evidence="6" id="KW-0406">Ion transport</keyword>
<evidence type="ECO:0000256" key="7">
    <source>
        <dbReference type="ARBA" id="ARBA00023136"/>
    </source>
</evidence>
<feature type="transmembrane region" description="Helical" evidence="8">
    <location>
        <begin position="179"/>
        <end position="199"/>
    </location>
</feature>
<dbReference type="GO" id="GO:0005886">
    <property type="term" value="C:plasma membrane"/>
    <property type="evidence" value="ECO:0007669"/>
    <property type="project" value="UniProtKB-SubCell"/>
</dbReference>
<dbReference type="PANTHER" id="PTHR32024">
    <property type="entry name" value="TRK SYSTEM POTASSIUM UPTAKE PROTEIN TRKG-RELATED"/>
    <property type="match status" value="1"/>
</dbReference>
<evidence type="ECO:0000256" key="1">
    <source>
        <dbReference type="ARBA" id="ARBA00004651"/>
    </source>
</evidence>
<evidence type="ECO:0000256" key="4">
    <source>
        <dbReference type="ARBA" id="ARBA00022692"/>
    </source>
</evidence>
<dbReference type="OrthoDB" id="9810952at2"/>
<dbReference type="GO" id="GO:0030001">
    <property type="term" value="P:metal ion transport"/>
    <property type="evidence" value="ECO:0007669"/>
    <property type="project" value="UniProtKB-ARBA"/>
</dbReference>
<evidence type="ECO:0000256" key="6">
    <source>
        <dbReference type="ARBA" id="ARBA00023065"/>
    </source>
</evidence>
<feature type="transmembrane region" description="Helical" evidence="8">
    <location>
        <begin position="491"/>
        <end position="512"/>
    </location>
</feature>
<dbReference type="PATRIC" id="fig|273035.7.peg.1826"/>
<dbReference type="PANTHER" id="PTHR32024:SF1">
    <property type="entry name" value="KTR SYSTEM POTASSIUM UPTAKE PROTEIN B"/>
    <property type="match status" value="1"/>
</dbReference>
<gene>
    <name evidence="9" type="primary">ktrB</name>
    <name evidence="9" type="ORF">SKUN_001479</name>
</gene>
<feature type="transmembrane region" description="Helical" evidence="8">
    <location>
        <begin position="431"/>
        <end position="452"/>
    </location>
</feature>
<feature type="transmembrane region" description="Helical" evidence="8">
    <location>
        <begin position="297"/>
        <end position="316"/>
    </location>
</feature>
<feature type="transmembrane region" description="Helical" evidence="8">
    <location>
        <begin position="390"/>
        <end position="410"/>
    </location>
</feature>
<dbReference type="Proteomes" id="UP000062963">
    <property type="component" value="Chromosome"/>
</dbReference>
<evidence type="ECO:0000313" key="9">
    <source>
        <dbReference type="EMBL" id="ALA98338.1"/>
    </source>
</evidence>
<evidence type="ECO:0000313" key="10">
    <source>
        <dbReference type="Proteomes" id="UP000062963"/>
    </source>
</evidence>
<comment type="subcellular location">
    <subcellularLocation>
        <location evidence="1">Cell membrane</location>
        <topology evidence="1">Multi-pass membrane protein</topology>
    </subcellularLocation>
</comment>
<evidence type="ECO:0000256" key="5">
    <source>
        <dbReference type="ARBA" id="ARBA00022989"/>
    </source>
</evidence>
<feature type="transmembrane region" description="Helical" evidence="8">
    <location>
        <begin position="458"/>
        <end position="479"/>
    </location>
</feature>
<sequence length="530" mass="59728">MVFFQLYFKNIFKRKNDNKQQRNNDPTAPLTRRRYWLPFSKISGRLFLVYILIVFLGGLLLSIPGFVHGGERMILDGKGKILNHSVTFVWNYLIGLFTAASAFSDNGITISNPAADYTFWGQLVILILIQTGGFGIATFKIMIFVWLGRRISIKDKMLVQGERGSSNFGHTMDLIKNSFIFLIILECFGAILLFCNFYFSPLSVEGKFMIDNVTYHNFWRSLWSGVFHSISSINNAGFDIIGNSSLMPYNTNYFIQFVFLFQFIIGGLGFPTFYDLKRKFVAWQRKEHVKFTLFTKINLITYIGLSIIGVFSVWLIEFTNINTIHPETAQHMESILRNSKSNWNGFMNIFFNTMSTRNAGYSTVEMSNFLPGSRIVMSIMMFIGSAPSSTAGGIRTTTLAVIIITIWSIIRNNNSVNAFKRKIPNETVKRALGVTVISGGLIAIAIICISAENPHLNVLNTFFTICSAFGTTGLSTLNFTELYNIGILSTLIFILLMFIGQLGVSSTLLVSIRGSAEKEYSYVEENILIG</sequence>
<dbReference type="AlphaFoldDB" id="A0A0K2JIT6"/>
<dbReference type="KEGG" id="skn:SKUN_001479"/>
<evidence type="ECO:0000256" key="3">
    <source>
        <dbReference type="ARBA" id="ARBA00022475"/>
    </source>
</evidence>
<accession>A0A0K2JIT6</accession>
<evidence type="ECO:0000256" key="2">
    <source>
        <dbReference type="ARBA" id="ARBA00022448"/>
    </source>
</evidence>
<keyword evidence="2" id="KW-0813">Transport</keyword>